<evidence type="ECO:0000313" key="1">
    <source>
        <dbReference type="EMBL" id="RAK82999.1"/>
    </source>
</evidence>
<reference evidence="1" key="1">
    <citation type="submission" date="2018-02" db="EMBL/GenBank/DDBJ databases">
        <title>The genomes of Aspergillus section Nigri reveals drivers in fungal speciation.</title>
        <authorList>
            <consortium name="DOE Joint Genome Institute"/>
            <person name="Vesth T.C."/>
            <person name="Nybo J."/>
            <person name="Theobald S."/>
            <person name="Brandl J."/>
            <person name="Frisvad J.C."/>
            <person name="Nielsen K.F."/>
            <person name="Lyhne E.K."/>
            <person name="Kogle M.E."/>
            <person name="Kuo A."/>
            <person name="Riley R."/>
            <person name="Clum A."/>
            <person name="Nolan M."/>
            <person name="Lipzen A."/>
            <person name="Salamov A."/>
            <person name="Henrissat B."/>
            <person name="Wiebenga A."/>
            <person name="De vries R.P."/>
            <person name="Grigoriev I.V."/>
            <person name="Mortensen U.H."/>
            <person name="Andersen M.R."/>
            <person name="Baker S.E."/>
        </authorList>
    </citation>
    <scope>NUCLEOTIDE SEQUENCE</scope>
    <source>
        <strain evidence="1">CBS 115574</strain>
    </source>
</reference>
<dbReference type="Proteomes" id="UP000249748">
    <property type="component" value="Unassembled WGS sequence"/>
</dbReference>
<accession>A0ACD1HXZ3</accession>
<gene>
    <name evidence="1" type="ORF">BO79DRAFT_74356</name>
</gene>
<keyword evidence="2" id="KW-1185">Reference proteome</keyword>
<organism evidence="1 2">
    <name type="scientific">Aspergillus costaricaensis CBS 115574</name>
    <dbReference type="NCBI Taxonomy" id="1448317"/>
    <lineage>
        <taxon>Eukaryota</taxon>
        <taxon>Fungi</taxon>
        <taxon>Dikarya</taxon>
        <taxon>Ascomycota</taxon>
        <taxon>Pezizomycotina</taxon>
        <taxon>Eurotiomycetes</taxon>
        <taxon>Eurotiomycetidae</taxon>
        <taxon>Eurotiales</taxon>
        <taxon>Aspergillaceae</taxon>
        <taxon>Aspergillus</taxon>
        <taxon>Aspergillus subgen. Circumdati</taxon>
    </lineage>
</organism>
<protein>
    <submittedName>
        <fullName evidence="1">Uncharacterized protein</fullName>
    </submittedName>
</protein>
<sequence length="132" mass="15486">MDPVESQKDCRPKVHHAIVRNGKVIPIHRTGEGETTWVEMAMAMRQHYSPTDPESTHQTDEYSRSWNSLSGYTIPNHEPLIPSLRRLNCFLRHWIGLTMLLEYVTCRMIFLEVSYEVPTTRQRLLSRHLTIL</sequence>
<proteinExistence type="predicted"/>
<evidence type="ECO:0000313" key="2">
    <source>
        <dbReference type="Proteomes" id="UP000249748"/>
    </source>
</evidence>
<dbReference type="EMBL" id="KZ824602">
    <property type="protein sequence ID" value="RAK82999.1"/>
    <property type="molecule type" value="Genomic_DNA"/>
</dbReference>
<name>A0ACD1HXZ3_9EURO</name>